<keyword evidence="8" id="KW-0472">Membrane</keyword>
<proteinExistence type="inferred from homology"/>
<comment type="subcellular location">
    <subcellularLocation>
        <location evidence="8">Nucleus</location>
        <location evidence="8">Nuclear pore complex</location>
    </subcellularLocation>
    <subcellularLocation>
        <location evidence="8">Nucleus membrane</location>
    </subcellularLocation>
</comment>
<evidence type="ECO:0000256" key="8">
    <source>
        <dbReference type="RuleBase" id="RU365072"/>
    </source>
</evidence>
<accession>A0A1Y3AWC5</accession>
<evidence type="ECO:0000256" key="2">
    <source>
        <dbReference type="ARBA" id="ARBA00022448"/>
    </source>
</evidence>
<keyword evidence="4" id="KW-0653">Protein transport</keyword>
<protein>
    <recommendedName>
        <fullName evidence="8">Nuclear pore complex protein</fullName>
    </recommendedName>
</protein>
<dbReference type="GO" id="GO:0006406">
    <property type="term" value="P:mRNA export from nucleus"/>
    <property type="evidence" value="ECO:0007669"/>
    <property type="project" value="TreeGrafter"/>
</dbReference>
<comment type="similarity">
    <text evidence="1 8">Belongs to the nucleoporin Nup84/Nup107 family.</text>
</comment>
<keyword evidence="3" id="KW-0509">mRNA transport</keyword>
<dbReference type="GO" id="GO:0017056">
    <property type="term" value="F:structural constituent of nuclear pore"/>
    <property type="evidence" value="ECO:0007669"/>
    <property type="project" value="UniProtKB-UniRule"/>
</dbReference>
<evidence type="ECO:0000256" key="6">
    <source>
        <dbReference type="ARBA" id="ARBA00023132"/>
    </source>
</evidence>
<dbReference type="Gene3D" id="1.20.190.50">
    <property type="match status" value="1"/>
</dbReference>
<evidence type="ECO:0000256" key="7">
    <source>
        <dbReference type="ARBA" id="ARBA00023242"/>
    </source>
</evidence>
<keyword evidence="7 8" id="KW-0539">Nucleus</keyword>
<name>A0A1Y3AWC5_EURMA</name>
<dbReference type="PANTHER" id="PTHR13003:SF2">
    <property type="entry name" value="NUCLEAR PORE COMPLEX PROTEIN NUP107"/>
    <property type="match status" value="1"/>
</dbReference>
<organism evidence="9 10">
    <name type="scientific">Euroglyphus maynei</name>
    <name type="common">Mayne's house dust mite</name>
    <dbReference type="NCBI Taxonomy" id="6958"/>
    <lineage>
        <taxon>Eukaryota</taxon>
        <taxon>Metazoa</taxon>
        <taxon>Ecdysozoa</taxon>
        <taxon>Arthropoda</taxon>
        <taxon>Chelicerata</taxon>
        <taxon>Arachnida</taxon>
        <taxon>Acari</taxon>
        <taxon>Acariformes</taxon>
        <taxon>Sarcoptiformes</taxon>
        <taxon>Astigmata</taxon>
        <taxon>Psoroptidia</taxon>
        <taxon>Analgoidea</taxon>
        <taxon>Pyroglyphidae</taxon>
        <taxon>Pyroglyphinae</taxon>
        <taxon>Euroglyphus</taxon>
    </lineage>
</organism>
<evidence type="ECO:0000313" key="9">
    <source>
        <dbReference type="EMBL" id="OTF72789.1"/>
    </source>
</evidence>
<dbReference type="Proteomes" id="UP000194236">
    <property type="component" value="Unassembled WGS sequence"/>
</dbReference>
<reference evidence="9 10" key="1">
    <citation type="submission" date="2017-03" db="EMBL/GenBank/DDBJ databases">
        <title>Genome Survey of Euroglyphus maynei.</title>
        <authorList>
            <person name="Arlian L.G."/>
            <person name="Morgan M.S."/>
            <person name="Rider S.D."/>
        </authorList>
    </citation>
    <scope>NUCLEOTIDE SEQUENCE [LARGE SCALE GENOMIC DNA]</scope>
    <source>
        <strain evidence="9">Arlian Lab</strain>
        <tissue evidence="9">Whole body</tissue>
    </source>
</reference>
<dbReference type="GO" id="GO:0000973">
    <property type="term" value="P:post-transcriptional tethering of RNA polymerase II gene DNA at nuclear periphery"/>
    <property type="evidence" value="ECO:0007669"/>
    <property type="project" value="TreeGrafter"/>
</dbReference>
<evidence type="ECO:0000256" key="4">
    <source>
        <dbReference type="ARBA" id="ARBA00022927"/>
    </source>
</evidence>
<dbReference type="AlphaFoldDB" id="A0A1Y3AWC5"/>
<comment type="subunit">
    <text evidence="8">Part of the nuclear pore complex (NPC).</text>
</comment>
<evidence type="ECO:0000313" key="10">
    <source>
        <dbReference type="Proteomes" id="UP000194236"/>
    </source>
</evidence>
<dbReference type="GO" id="GO:0031965">
    <property type="term" value="C:nuclear membrane"/>
    <property type="evidence" value="ECO:0007669"/>
    <property type="project" value="UniProtKB-SubCell"/>
</dbReference>
<evidence type="ECO:0000256" key="5">
    <source>
        <dbReference type="ARBA" id="ARBA00023010"/>
    </source>
</evidence>
<dbReference type="GO" id="GO:0006606">
    <property type="term" value="P:protein import into nucleus"/>
    <property type="evidence" value="ECO:0007669"/>
    <property type="project" value="TreeGrafter"/>
</dbReference>
<dbReference type="EMBL" id="MUJZ01054607">
    <property type="protein sequence ID" value="OTF72789.1"/>
    <property type="molecule type" value="Genomic_DNA"/>
</dbReference>
<evidence type="ECO:0000256" key="3">
    <source>
        <dbReference type="ARBA" id="ARBA00022816"/>
    </source>
</evidence>
<keyword evidence="10" id="KW-1185">Reference proteome</keyword>
<evidence type="ECO:0000256" key="1">
    <source>
        <dbReference type="ARBA" id="ARBA00009510"/>
    </source>
</evidence>
<dbReference type="Pfam" id="PF04121">
    <property type="entry name" value="Nup84_Nup100"/>
    <property type="match status" value="1"/>
</dbReference>
<keyword evidence="5 8" id="KW-0811">Translocation</keyword>
<dbReference type="OrthoDB" id="3098at2759"/>
<dbReference type="InterPro" id="IPR007252">
    <property type="entry name" value="Nup84/Nup107"/>
</dbReference>
<comment type="caution">
    <text evidence="9">The sequence shown here is derived from an EMBL/GenBank/DDBJ whole genome shotgun (WGS) entry which is preliminary data.</text>
</comment>
<gene>
    <name evidence="9" type="ORF">BLA29_011941</name>
</gene>
<comment type="function">
    <text evidence="8">Functions as a component of the nuclear pore complex (NPC).</text>
</comment>
<keyword evidence="2 8" id="KW-0813">Transport</keyword>
<dbReference type="PANTHER" id="PTHR13003">
    <property type="entry name" value="NUP107-RELATED"/>
    <property type="match status" value="1"/>
</dbReference>
<dbReference type="GO" id="GO:0031080">
    <property type="term" value="C:nuclear pore outer ring"/>
    <property type="evidence" value="ECO:0007669"/>
    <property type="project" value="TreeGrafter"/>
</dbReference>
<sequence>MTINSSQISIGKEHELVIRQQLERKRNEWQNCRPSQMDGLRRIYIPQFCFLIHSVYRDSNDHQQCLRVADLVADENQRLHMTFTQENLSDFLAMIRESAIKILDHKSDPFGCDSDHQHQQQQQQRPHH</sequence>
<keyword evidence="6 8" id="KW-0906">Nuclear pore complex</keyword>